<organism evidence="5 6">
    <name type="scientific">Populibacterium corticicola</name>
    <dbReference type="NCBI Taxonomy" id="1812826"/>
    <lineage>
        <taxon>Bacteria</taxon>
        <taxon>Bacillati</taxon>
        <taxon>Actinomycetota</taxon>
        <taxon>Actinomycetes</taxon>
        <taxon>Micrococcales</taxon>
        <taxon>Jonesiaceae</taxon>
        <taxon>Populibacterium</taxon>
    </lineage>
</organism>
<dbReference type="InterPro" id="IPR046825">
    <property type="entry name" value="PDH_C"/>
</dbReference>
<dbReference type="Gene3D" id="3.40.50.720">
    <property type="entry name" value="NAD(P)-binding Rossmann-like Domain"/>
    <property type="match status" value="1"/>
</dbReference>
<dbReference type="EMBL" id="JBHUOP010000004">
    <property type="protein sequence ID" value="MFD2840906.1"/>
    <property type="molecule type" value="Genomic_DNA"/>
</dbReference>
<dbReference type="InterPro" id="IPR050812">
    <property type="entry name" value="Preph/Arog_dehydrog"/>
</dbReference>
<evidence type="ECO:0000313" key="5">
    <source>
        <dbReference type="EMBL" id="MFD2840906.1"/>
    </source>
</evidence>
<sequence>MVTDAPLREPRTMTVGVVTLGLIGGSLALALRDRGIAVSVWDRNPTTRATAREAGLTAFDELEDLAASGVDLLVVASPLFAMSDIMVRIARTVPPHTTITDAGSVKERVRESVNAAGLGSQYVGAHPMAGTEKSGFAHADPHLFDGATWGLTLAEETKLTRALLVLQFITRIMSGRALVTTDRIHDDSVALVSHLPHVLAHSLTGIAATSPNRELAVRLAAGSFRDGTRVARGSATRNQAMIVDNSRAVLGAVDRAIELLTDVRDALDATEPGTEELTEFFTRGAPIVERASDGEASESEVSLDHANWAEQLLAIGATGSLVTGITVGADVAQAITVNVRGNM</sequence>
<dbReference type="InterPro" id="IPR036291">
    <property type="entry name" value="NAD(P)-bd_dom_sf"/>
</dbReference>
<dbReference type="SUPFAM" id="SSF51735">
    <property type="entry name" value="NAD(P)-binding Rossmann-fold domains"/>
    <property type="match status" value="1"/>
</dbReference>
<keyword evidence="3" id="KW-1133">Transmembrane helix</keyword>
<dbReference type="InterPro" id="IPR046826">
    <property type="entry name" value="PDH_N"/>
</dbReference>
<dbReference type="PANTHER" id="PTHR21363">
    <property type="entry name" value="PREPHENATE DEHYDROGENASE"/>
    <property type="match status" value="1"/>
</dbReference>
<gene>
    <name evidence="5" type="ORF">ACFSYH_10030</name>
</gene>
<keyword evidence="3" id="KW-0472">Membrane</keyword>
<name>A0ABW5XEJ3_9MICO</name>
<accession>A0ABW5XEJ3</accession>
<dbReference type="SUPFAM" id="SSF48179">
    <property type="entry name" value="6-phosphogluconate dehydrogenase C-terminal domain-like"/>
    <property type="match status" value="1"/>
</dbReference>
<dbReference type="PROSITE" id="PS51176">
    <property type="entry name" value="PDH_ADH"/>
    <property type="match status" value="1"/>
</dbReference>
<evidence type="ECO:0000256" key="3">
    <source>
        <dbReference type="SAM" id="Phobius"/>
    </source>
</evidence>
<keyword evidence="6" id="KW-1185">Reference proteome</keyword>
<comment type="caution">
    <text evidence="5">The sequence shown here is derived from an EMBL/GenBank/DDBJ whole genome shotgun (WGS) entry which is preliminary data.</text>
</comment>
<protein>
    <submittedName>
        <fullName evidence="5">Prephenate dehydrogenase</fullName>
    </submittedName>
</protein>
<evidence type="ECO:0000259" key="4">
    <source>
        <dbReference type="PROSITE" id="PS51176"/>
    </source>
</evidence>
<keyword evidence="3" id="KW-0812">Transmembrane</keyword>
<keyword evidence="2" id="KW-0560">Oxidoreductase</keyword>
<reference evidence="6" key="1">
    <citation type="journal article" date="2019" name="Int. J. Syst. Evol. Microbiol.">
        <title>The Global Catalogue of Microorganisms (GCM) 10K type strain sequencing project: providing services to taxonomists for standard genome sequencing and annotation.</title>
        <authorList>
            <consortium name="The Broad Institute Genomics Platform"/>
            <consortium name="The Broad Institute Genome Sequencing Center for Infectious Disease"/>
            <person name="Wu L."/>
            <person name="Ma J."/>
        </authorList>
    </citation>
    <scope>NUCLEOTIDE SEQUENCE [LARGE SCALE GENOMIC DNA]</scope>
    <source>
        <strain evidence="6">KCTC 33576</strain>
    </source>
</reference>
<dbReference type="InterPro" id="IPR003099">
    <property type="entry name" value="Prephen_DH"/>
</dbReference>
<comment type="similarity">
    <text evidence="1">Belongs to the prephenate/arogenate dehydrogenase family.</text>
</comment>
<dbReference type="PANTHER" id="PTHR21363:SF0">
    <property type="entry name" value="PREPHENATE DEHYDROGENASE [NADP(+)]"/>
    <property type="match status" value="1"/>
</dbReference>
<evidence type="ECO:0000256" key="2">
    <source>
        <dbReference type="ARBA" id="ARBA00023002"/>
    </source>
</evidence>
<evidence type="ECO:0000256" key="1">
    <source>
        <dbReference type="ARBA" id="ARBA00007964"/>
    </source>
</evidence>
<dbReference type="Gene3D" id="1.10.3660.10">
    <property type="entry name" value="6-phosphogluconate dehydrogenase C-terminal like domain"/>
    <property type="match status" value="1"/>
</dbReference>
<feature type="transmembrane region" description="Helical" evidence="3">
    <location>
        <begin position="12"/>
        <end position="31"/>
    </location>
</feature>
<evidence type="ECO:0000313" key="6">
    <source>
        <dbReference type="Proteomes" id="UP001597391"/>
    </source>
</evidence>
<dbReference type="InterPro" id="IPR008927">
    <property type="entry name" value="6-PGluconate_DH-like_C_sf"/>
</dbReference>
<dbReference type="Pfam" id="PF20463">
    <property type="entry name" value="PDH_C"/>
    <property type="match status" value="1"/>
</dbReference>
<proteinExistence type="inferred from homology"/>
<dbReference type="Pfam" id="PF02153">
    <property type="entry name" value="PDH_N"/>
    <property type="match status" value="1"/>
</dbReference>
<dbReference type="Proteomes" id="UP001597391">
    <property type="component" value="Unassembled WGS sequence"/>
</dbReference>
<feature type="domain" description="Prephenate/arogenate dehydrogenase" evidence="4">
    <location>
        <begin position="13"/>
        <end position="299"/>
    </location>
</feature>